<keyword evidence="6 8" id="KW-0560">Oxidoreductase</keyword>
<dbReference type="PIRSF" id="PIRSF000232">
    <property type="entry name" value="YdjA"/>
    <property type="match status" value="1"/>
</dbReference>
<evidence type="ECO:0000256" key="7">
    <source>
        <dbReference type="ARBA" id="ARBA00023027"/>
    </source>
</evidence>
<dbReference type="EMBL" id="RKKU01000012">
    <property type="protein sequence ID" value="ROZ84297.1"/>
    <property type="molecule type" value="Genomic_DNA"/>
</dbReference>
<comment type="caution">
    <text evidence="10">The sequence shown here is derived from an EMBL/GenBank/DDBJ whole genome shotgun (WGS) entry which is preliminary data.</text>
</comment>
<evidence type="ECO:0000259" key="9">
    <source>
        <dbReference type="Pfam" id="PF00881"/>
    </source>
</evidence>
<evidence type="ECO:0000256" key="2">
    <source>
        <dbReference type="ARBA" id="ARBA00007118"/>
    </source>
</evidence>
<evidence type="ECO:0000313" key="11">
    <source>
        <dbReference type="Proteomes" id="UP000275199"/>
    </source>
</evidence>
<keyword evidence="3 8" id="KW-0285">Flavoprotein</keyword>
<dbReference type="Pfam" id="PF00881">
    <property type="entry name" value="Nitroreductase"/>
    <property type="match status" value="1"/>
</dbReference>
<organism evidence="10 11">
    <name type="scientific">Pseudomonas neustonica</name>
    <dbReference type="NCBI Taxonomy" id="2487346"/>
    <lineage>
        <taxon>Bacteria</taxon>
        <taxon>Pseudomonadati</taxon>
        <taxon>Pseudomonadota</taxon>
        <taxon>Gammaproteobacteria</taxon>
        <taxon>Pseudomonadales</taxon>
        <taxon>Pseudomonadaceae</taxon>
        <taxon>Pseudomonas</taxon>
    </lineage>
</organism>
<comment type="cofactor">
    <cofactor evidence="1 8">
        <name>FMN</name>
        <dbReference type="ChEBI" id="CHEBI:58210"/>
    </cofactor>
</comment>
<dbReference type="InterPro" id="IPR029479">
    <property type="entry name" value="Nitroreductase"/>
</dbReference>
<comment type="similarity">
    <text evidence="2 8">Belongs to the nitroreductase family.</text>
</comment>
<dbReference type="SUPFAM" id="SSF55469">
    <property type="entry name" value="FMN-dependent nitroreductase-like"/>
    <property type="match status" value="1"/>
</dbReference>
<dbReference type="Proteomes" id="UP000275199">
    <property type="component" value="Unassembled WGS sequence"/>
</dbReference>
<evidence type="ECO:0000256" key="3">
    <source>
        <dbReference type="ARBA" id="ARBA00022630"/>
    </source>
</evidence>
<keyword evidence="4 8" id="KW-0288">FMN</keyword>
<dbReference type="InterPro" id="IPR026021">
    <property type="entry name" value="YdjA-like"/>
</dbReference>
<dbReference type="Gene3D" id="3.40.109.10">
    <property type="entry name" value="NADH Oxidase"/>
    <property type="match status" value="1"/>
</dbReference>
<keyword evidence="7 8" id="KW-0520">NAD</keyword>
<dbReference type="PANTHER" id="PTHR43821">
    <property type="entry name" value="NAD(P)H NITROREDUCTASE YDJA-RELATED"/>
    <property type="match status" value="1"/>
</dbReference>
<evidence type="ECO:0000256" key="8">
    <source>
        <dbReference type="PIRNR" id="PIRNR000232"/>
    </source>
</evidence>
<dbReference type="PANTHER" id="PTHR43821:SF1">
    <property type="entry name" value="NAD(P)H NITROREDUCTASE YDJA-RELATED"/>
    <property type="match status" value="1"/>
</dbReference>
<keyword evidence="5 8" id="KW-0521">NADP</keyword>
<name>A0ABX9XHJ5_9PSED</name>
<accession>A0ABX9XHJ5</accession>
<dbReference type="RefSeq" id="WP_123889656.1">
    <property type="nucleotide sequence ID" value="NZ_RKKU01000012.1"/>
</dbReference>
<gene>
    <name evidence="10" type="ORF">EF096_10885</name>
</gene>
<sequence length="190" mass="20662">MSVDALRALHQRVSVPRLIGPAPDPEQQQAMFDAALRAPDHAYLRPWRFLVMQDEGLEALGELFGKAALADTPDLSADTLARTQGLPLRAPLLIVAISCHQEHPKVPAIEQDLACGAAVSNMLIAAHAMGLGAVWRTGALAYHPLVKQGLGLAENEQIIAFLYVGHPAGERKQVPQLNSDDFFQRWPHST</sequence>
<dbReference type="InterPro" id="IPR000415">
    <property type="entry name" value="Nitroreductase-like"/>
</dbReference>
<feature type="domain" description="Nitroreductase" evidence="9">
    <location>
        <begin position="22"/>
        <end position="166"/>
    </location>
</feature>
<keyword evidence="11" id="KW-1185">Reference proteome</keyword>
<evidence type="ECO:0000313" key="10">
    <source>
        <dbReference type="EMBL" id="ROZ84297.1"/>
    </source>
</evidence>
<evidence type="ECO:0000256" key="6">
    <source>
        <dbReference type="ARBA" id="ARBA00023002"/>
    </source>
</evidence>
<proteinExistence type="inferred from homology"/>
<dbReference type="EC" id="1.-.-.-" evidence="8"/>
<evidence type="ECO:0000256" key="5">
    <source>
        <dbReference type="ARBA" id="ARBA00022857"/>
    </source>
</evidence>
<evidence type="ECO:0000256" key="1">
    <source>
        <dbReference type="ARBA" id="ARBA00001917"/>
    </source>
</evidence>
<dbReference type="InterPro" id="IPR052530">
    <property type="entry name" value="NAD(P)H_nitroreductase"/>
</dbReference>
<evidence type="ECO:0000256" key="4">
    <source>
        <dbReference type="ARBA" id="ARBA00022643"/>
    </source>
</evidence>
<protein>
    <recommendedName>
        <fullName evidence="8">Putative NAD(P)H nitroreductase</fullName>
        <ecNumber evidence="8">1.-.-.-</ecNumber>
    </recommendedName>
</protein>
<reference evidence="10 11" key="1">
    <citation type="submission" date="2018-11" db="EMBL/GenBank/DDBJ databases">
        <authorList>
            <person name="Jang G.I."/>
            <person name="Hwang C.Y."/>
        </authorList>
    </citation>
    <scope>NUCLEOTIDE SEQUENCE [LARGE SCALE GENOMIC DNA]</scope>
    <source>
        <strain evidence="10 11">SSM26</strain>
    </source>
</reference>
<dbReference type="CDD" id="cd02135">
    <property type="entry name" value="YdjA-like"/>
    <property type="match status" value="1"/>
</dbReference>